<dbReference type="InterPro" id="IPR036909">
    <property type="entry name" value="Cyt_c-like_dom_sf"/>
</dbReference>
<keyword evidence="7" id="KW-0378">Hydrolase</keyword>
<evidence type="ECO:0000313" key="7">
    <source>
        <dbReference type="EMBL" id="QJW93494.1"/>
    </source>
</evidence>
<protein>
    <submittedName>
        <fullName evidence="7">Beta-propeller-type glycoside hydrolase</fullName>
    </submittedName>
</protein>
<dbReference type="InterPro" id="IPR013427">
    <property type="entry name" value="Haem-bd_dom_put"/>
</dbReference>
<keyword evidence="2 4" id="KW-0479">Metal-binding</keyword>
<sequence length="1228" mass="135224">MRVPLTLCALLICASFTPAADALTPDEAVKRFKLPDGFSIRAVAAEPMIRQPLSMSFDARGRLWVLQNLQYPHYAGLKAVKQDQYLRTVYDKVPEPPPHGPRGADRITICYDPDENGVFRKSKDFVTGLNIASGFCIGNGGVYVAQPPYLLFYPDKNEDDVPDGDPEVLLSGFGMEDSHSLANSLQWGPDGWLYGAAGSTSTCKITNPANPKEVVEFQQGVWRYHAKTKRFELFSEGGGNTYGLDFDTNGQAITGTNWGGFACLHQMQGAYYVKGFSKHGPLHNPYAYGHLEHVPYTGFKGGHVTCGGVLYDADAYPEPYRGQYIAGNLLSNAVYWHKLEPFQSSYKASHGGDLVTTDDTWFRPVDLTLGPDGCVYVADWYDKRAAHLDPVDSWHKSSGRVYRIEYRGGPKYETFDLRKKTTAELADLLKHPNKWWRNEARRLIAERGDASVHPKLRKWLFTETGHLALEALWALGSSGGWTEEDFGIVGTHENAVVRAWMIRLIGDEGRVSEPILQAFSRIAASEKNPVVVAQVACSARRFTPEQEHDLATSLMNNAVVSADPQLPLLVWWALEDCNRRDTTDTVRFPYPGPPNRRLADFFNERVARRFMSGNVTRGTQRIGTLFQMIPGANDDIRPALRGVATALQAYPQDSVPPALRAPLANMLKQNPRDLLVLEVLARMKDEPARATLRAIVADEMASEGARLQAVNLLRQVRDPRSEELFLEQFALAKTDDFRSGLLGGLETFDDAQIGTKVLAGYNGYSPAVKKRSVQLLLTRPVWALPLLKQWEAGQFPKADLTVDHARAAIALGDKTITAIVEKHFGKLAAATAGEKQARIGGLNIALGKEKGDAARGKALFTKHCAACHQLHGEGGKVGPDLTTADRKNRMYLLANVVDPSGYIRPEYVTYSVLTKDDRKLSGIATDSAGESVTLVNVTNDQVVRTTIAKADIAEMLPSPVSLMPEKLLDALTEPQVADLFAYLASDGKKPTPPAPPAGSPSNSLLLGKGERKLRVGLLSGSFEYKSDDSLAAFQKHLEEHYPVECVRMFAKAEKDVSLPGSEALETCDVVVFFTRRLEIEGESLERVKKYVSSGKPVVGVRTASHGFQKWLAMDKDVLGGDYKGHFGAGVAEVTVTAAGKAHPILKGVMPFKANGSLYKNPNVAADVTVLMQGYMGKESEPVAWTREKDGRRVFYTSLGYPDDFKNDNFVRLLTNGLAWATKSEWEPK</sequence>
<evidence type="ECO:0000313" key="8">
    <source>
        <dbReference type="Proteomes" id="UP000503447"/>
    </source>
</evidence>
<dbReference type="Pfam" id="PF00034">
    <property type="entry name" value="Cytochrom_C"/>
    <property type="match status" value="1"/>
</dbReference>
<dbReference type="Pfam" id="PF23500">
    <property type="entry name" value="DUF7133"/>
    <property type="match status" value="1"/>
</dbReference>
<evidence type="ECO:0000256" key="2">
    <source>
        <dbReference type="ARBA" id="ARBA00022723"/>
    </source>
</evidence>
<feature type="signal peptide" evidence="5">
    <location>
        <begin position="1"/>
        <end position="19"/>
    </location>
</feature>
<dbReference type="AlphaFoldDB" id="A0A6M5YIW8"/>
<evidence type="ECO:0000256" key="3">
    <source>
        <dbReference type="ARBA" id="ARBA00023004"/>
    </source>
</evidence>
<organism evidence="7 8">
    <name type="scientific">Frigoriglobus tundricola</name>
    <dbReference type="NCBI Taxonomy" id="2774151"/>
    <lineage>
        <taxon>Bacteria</taxon>
        <taxon>Pseudomonadati</taxon>
        <taxon>Planctomycetota</taxon>
        <taxon>Planctomycetia</taxon>
        <taxon>Gemmatales</taxon>
        <taxon>Gemmataceae</taxon>
        <taxon>Frigoriglobus</taxon>
    </lineage>
</organism>
<keyword evidence="8" id="KW-1185">Reference proteome</keyword>
<gene>
    <name evidence="7" type="ORF">FTUN_1000</name>
</gene>
<keyword evidence="1 4" id="KW-0349">Heme</keyword>
<dbReference type="Gene3D" id="2.120.10.30">
    <property type="entry name" value="TolB, C-terminal domain"/>
    <property type="match status" value="1"/>
</dbReference>
<dbReference type="PANTHER" id="PTHR33546:SF1">
    <property type="entry name" value="LARGE, MULTIFUNCTIONAL SECRETED PROTEIN"/>
    <property type="match status" value="1"/>
</dbReference>
<accession>A0A6M5YIW8</accession>
<dbReference type="NCBIfam" id="TIGR02604">
    <property type="entry name" value="Piru_Ver_Nterm"/>
    <property type="match status" value="1"/>
</dbReference>
<dbReference type="NCBIfam" id="TIGR02603">
    <property type="entry name" value="CxxCH_TIGR02603"/>
    <property type="match status" value="1"/>
</dbReference>
<dbReference type="SUPFAM" id="SSF52317">
    <property type="entry name" value="Class I glutamine amidotransferase-like"/>
    <property type="match status" value="1"/>
</dbReference>
<dbReference type="RefSeq" id="WP_171469670.1">
    <property type="nucleotide sequence ID" value="NZ_CP053452.2"/>
</dbReference>
<dbReference type="GO" id="GO:0020037">
    <property type="term" value="F:heme binding"/>
    <property type="evidence" value="ECO:0007669"/>
    <property type="project" value="InterPro"/>
</dbReference>
<dbReference type="EMBL" id="CP053452">
    <property type="protein sequence ID" value="QJW93494.1"/>
    <property type="molecule type" value="Genomic_DNA"/>
</dbReference>
<evidence type="ECO:0000256" key="1">
    <source>
        <dbReference type="ARBA" id="ARBA00022617"/>
    </source>
</evidence>
<evidence type="ECO:0000259" key="6">
    <source>
        <dbReference type="PROSITE" id="PS51007"/>
    </source>
</evidence>
<dbReference type="SUPFAM" id="SSF46626">
    <property type="entry name" value="Cytochrome c"/>
    <property type="match status" value="1"/>
</dbReference>
<dbReference type="PROSITE" id="PS51007">
    <property type="entry name" value="CYTC"/>
    <property type="match status" value="1"/>
</dbReference>
<dbReference type="InterPro" id="IPR011041">
    <property type="entry name" value="Quinoprot_gluc/sorb_DH_b-prop"/>
</dbReference>
<dbReference type="GO" id="GO:0046872">
    <property type="term" value="F:metal ion binding"/>
    <property type="evidence" value="ECO:0007669"/>
    <property type="project" value="UniProtKB-KW"/>
</dbReference>
<dbReference type="InterPro" id="IPR029062">
    <property type="entry name" value="Class_I_gatase-like"/>
</dbReference>
<evidence type="ECO:0000256" key="4">
    <source>
        <dbReference type="PROSITE-ProRule" id="PRU00433"/>
    </source>
</evidence>
<dbReference type="Pfam" id="PF06283">
    <property type="entry name" value="ThuA"/>
    <property type="match status" value="1"/>
</dbReference>
<feature type="domain" description="Cytochrome c" evidence="6">
    <location>
        <begin position="851"/>
        <end position="987"/>
    </location>
</feature>
<dbReference type="PANTHER" id="PTHR33546">
    <property type="entry name" value="LARGE, MULTIFUNCTIONAL SECRETED PROTEIN-RELATED"/>
    <property type="match status" value="1"/>
</dbReference>
<dbReference type="SUPFAM" id="SSF50952">
    <property type="entry name" value="Soluble quinoprotein glucose dehydrogenase"/>
    <property type="match status" value="1"/>
</dbReference>
<keyword evidence="3 4" id="KW-0408">Iron</keyword>
<dbReference type="Gene3D" id="1.25.10.10">
    <property type="entry name" value="Leucine-rich Repeat Variant"/>
    <property type="match status" value="1"/>
</dbReference>
<proteinExistence type="predicted"/>
<dbReference type="InterPro" id="IPR011989">
    <property type="entry name" value="ARM-like"/>
</dbReference>
<dbReference type="Gene3D" id="3.40.50.880">
    <property type="match status" value="1"/>
</dbReference>
<dbReference type="GO" id="GO:0016787">
    <property type="term" value="F:hydrolase activity"/>
    <property type="evidence" value="ECO:0007669"/>
    <property type="project" value="UniProtKB-KW"/>
</dbReference>
<dbReference type="InterPro" id="IPR009056">
    <property type="entry name" value="Cyt_c-like_dom"/>
</dbReference>
<keyword evidence="5" id="KW-0732">Signal</keyword>
<dbReference type="InterPro" id="IPR013428">
    <property type="entry name" value="Membrane-bound_put_N"/>
</dbReference>
<dbReference type="Gene3D" id="1.10.760.10">
    <property type="entry name" value="Cytochrome c-like domain"/>
    <property type="match status" value="1"/>
</dbReference>
<reference evidence="8" key="1">
    <citation type="submission" date="2020-05" db="EMBL/GenBank/DDBJ databases">
        <title>Frigoriglobus tundricola gen. nov., sp. nov., a psychrotolerant cellulolytic planctomycete of the family Gemmataceae with two divergent copies of 16S rRNA gene.</title>
        <authorList>
            <person name="Kulichevskaya I.S."/>
            <person name="Ivanova A.A."/>
            <person name="Naumoff D.G."/>
            <person name="Beletsky A.V."/>
            <person name="Rijpstra W.I.C."/>
            <person name="Sinninghe Damste J.S."/>
            <person name="Mardanov A.V."/>
            <person name="Ravin N.V."/>
            <person name="Dedysh S.N."/>
        </authorList>
    </citation>
    <scope>NUCLEOTIDE SEQUENCE [LARGE SCALE GENOMIC DNA]</scope>
    <source>
        <strain evidence="8">PL17</strain>
    </source>
</reference>
<dbReference type="InterPro" id="IPR055557">
    <property type="entry name" value="DUF7133"/>
</dbReference>
<dbReference type="GO" id="GO:0009055">
    <property type="term" value="F:electron transfer activity"/>
    <property type="evidence" value="ECO:0007669"/>
    <property type="project" value="InterPro"/>
</dbReference>
<name>A0A6M5YIW8_9BACT</name>
<dbReference type="KEGG" id="ftj:FTUN_1000"/>
<dbReference type="Proteomes" id="UP000503447">
    <property type="component" value="Chromosome"/>
</dbReference>
<evidence type="ECO:0000256" key="5">
    <source>
        <dbReference type="SAM" id="SignalP"/>
    </source>
</evidence>
<feature type="chain" id="PRO_5026862394" evidence="5">
    <location>
        <begin position="20"/>
        <end position="1228"/>
    </location>
</feature>
<dbReference type="InterPro" id="IPR029010">
    <property type="entry name" value="ThuA-like"/>
</dbReference>
<dbReference type="InterPro" id="IPR011042">
    <property type="entry name" value="6-blade_b-propeller_TolB-like"/>
</dbReference>